<dbReference type="Proteomes" id="UP000243499">
    <property type="component" value="Chromosome 9"/>
</dbReference>
<dbReference type="EMBL" id="CM008054">
    <property type="protein sequence ID" value="PVH32563.1"/>
    <property type="molecule type" value="Genomic_DNA"/>
</dbReference>
<sequence length="65" mass="7280">MNNSAWAETNAEPVSSTTTHSHHTTCRLNILCCLKSCYEDGFSGKILKYINKKNKKADLVIAQNH</sequence>
<gene>
    <name evidence="2" type="ORF">PAHAL_9G429700</name>
</gene>
<evidence type="ECO:0000313" key="2">
    <source>
        <dbReference type="EMBL" id="PVH32563.1"/>
    </source>
</evidence>
<proteinExistence type="predicted"/>
<accession>A0A2T8I4F9</accession>
<dbReference type="Gramene" id="PVH32563">
    <property type="protein sequence ID" value="PVH32563"/>
    <property type="gene ID" value="PAHAL_9G429700"/>
</dbReference>
<organism evidence="2">
    <name type="scientific">Panicum hallii</name>
    <dbReference type="NCBI Taxonomy" id="206008"/>
    <lineage>
        <taxon>Eukaryota</taxon>
        <taxon>Viridiplantae</taxon>
        <taxon>Streptophyta</taxon>
        <taxon>Embryophyta</taxon>
        <taxon>Tracheophyta</taxon>
        <taxon>Spermatophyta</taxon>
        <taxon>Magnoliopsida</taxon>
        <taxon>Liliopsida</taxon>
        <taxon>Poales</taxon>
        <taxon>Poaceae</taxon>
        <taxon>PACMAD clade</taxon>
        <taxon>Panicoideae</taxon>
        <taxon>Panicodae</taxon>
        <taxon>Paniceae</taxon>
        <taxon>Panicinae</taxon>
        <taxon>Panicum</taxon>
        <taxon>Panicum sect. Panicum</taxon>
    </lineage>
</organism>
<dbReference type="AlphaFoldDB" id="A0A2T8I4F9"/>
<protein>
    <submittedName>
        <fullName evidence="2">Uncharacterized protein</fullName>
    </submittedName>
</protein>
<name>A0A2T8I4F9_9POAL</name>
<feature type="region of interest" description="Disordered" evidence="1">
    <location>
        <begin position="1"/>
        <end position="24"/>
    </location>
</feature>
<evidence type="ECO:0000256" key="1">
    <source>
        <dbReference type="SAM" id="MobiDB-lite"/>
    </source>
</evidence>
<reference evidence="2" key="1">
    <citation type="submission" date="2018-04" db="EMBL/GenBank/DDBJ databases">
        <title>WGS assembly of Panicum hallii.</title>
        <authorList>
            <person name="Lovell J."/>
            <person name="Jenkins J."/>
            <person name="Lowry D."/>
            <person name="Mamidi S."/>
            <person name="Sreedasyam A."/>
            <person name="Weng X."/>
            <person name="Barry K."/>
            <person name="Bonette J."/>
            <person name="Campitelli B."/>
            <person name="Daum C."/>
            <person name="Gordon S."/>
            <person name="Gould B."/>
            <person name="Lipzen A."/>
            <person name="Macqueen A."/>
            <person name="Palacio-Mejia J."/>
            <person name="Plott C."/>
            <person name="Shakirov E."/>
            <person name="Shu S."/>
            <person name="Yoshinaga Y."/>
            <person name="Zane M."/>
            <person name="Rokhsar D."/>
            <person name="Grimwood J."/>
            <person name="Schmutz J."/>
            <person name="Juenger T."/>
        </authorList>
    </citation>
    <scope>NUCLEOTIDE SEQUENCE [LARGE SCALE GENOMIC DNA]</scope>
    <source>
        <strain evidence="2">FIL2</strain>
    </source>
</reference>